<feature type="domain" description="TIR" evidence="2">
    <location>
        <begin position="10"/>
        <end position="73"/>
    </location>
</feature>
<sequence>MASSSSFSSCRYDVFLSFRGEDTRDNFLSHLVEALRQKKIKSFIDNEELSRGDGISPSLLKAIKESKISVIIF</sequence>
<dbReference type="AlphaFoldDB" id="A0A067EW25"/>
<protein>
    <recommendedName>
        <fullName evidence="2">TIR domain-containing protein</fullName>
    </recommendedName>
</protein>
<dbReference type="SUPFAM" id="SSF52200">
    <property type="entry name" value="Toll/Interleukin receptor TIR domain"/>
    <property type="match status" value="1"/>
</dbReference>
<dbReference type="PROSITE" id="PS50104">
    <property type="entry name" value="TIR"/>
    <property type="match status" value="1"/>
</dbReference>
<dbReference type="InterPro" id="IPR000157">
    <property type="entry name" value="TIR_dom"/>
</dbReference>
<reference evidence="3 4" key="1">
    <citation type="submission" date="2014-04" db="EMBL/GenBank/DDBJ databases">
        <authorList>
            <consortium name="International Citrus Genome Consortium"/>
            <person name="Gmitter F."/>
            <person name="Chen C."/>
            <person name="Farmerie W."/>
            <person name="Harkins T."/>
            <person name="Desany B."/>
            <person name="Mohiuddin M."/>
            <person name="Kodira C."/>
            <person name="Borodovsky M."/>
            <person name="Lomsadze A."/>
            <person name="Burns P."/>
            <person name="Jenkins J."/>
            <person name="Prochnik S."/>
            <person name="Shu S."/>
            <person name="Chapman J."/>
            <person name="Pitluck S."/>
            <person name="Schmutz J."/>
            <person name="Rokhsar D."/>
        </authorList>
    </citation>
    <scope>NUCLEOTIDE SEQUENCE</scope>
</reference>
<dbReference type="Pfam" id="PF01582">
    <property type="entry name" value="TIR"/>
    <property type="match status" value="1"/>
</dbReference>
<dbReference type="GO" id="GO:0005634">
    <property type="term" value="C:nucleus"/>
    <property type="evidence" value="ECO:0000318"/>
    <property type="project" value="GO_Central"/>
</dbReference>
<keyword evidence="1" id="KW-0520">NAD</keyword>
<dbReference type="GO" id="GO:0007165">
    <property type="term" value="P:signal transduction"/>
    <property type="evidence" value="ECO:0000318"/>
    <property type="project" value="GO_Central"/>
</dbReference>
<dbReference type="PANTHER" id="PTHR32009">
    <property type="entry name" value="TMV RESISTANCE PROTEIN N-LIKE"/>
    <property type="match status" value="1"/>
</dbReference>
<keyword evidence="4" id="KW-1185">Reference proteome</keyword>
<dbReference type="EMBL" id="KK784984">
    <property type="protein sequence ID" value="KDO55412.1"/>
    <property type="molecule type" value="Genomic_DNA"/>
</dbReference>
<organism evidence="3 4">
    <name type="scientific">Citrus sinensis</name>
    <name type="common">Sweet orange</name>
    <name type="synonym">Citrus aurantium var. sinensis</name>
    <dbReference type="NCBI Taxonomy" id="2711"/>
    <lineage>
        <taxon>Eukaryota</taxon>
        <taxon>Viridiplantae</taxon>
        <taxon>Streptophyta</taxon>
        <taxon>Embryophyta</taxon>
        <taxon>Tracheophyta</taxon>
        <taxon>Spermatophyta</taxon>
        <taxon>Magnoliopsida</taxon>
        <taxon>eudicotyledons</taxon>
        <taxon>Gunneridae</taxon>
        <taxon>Pentapetalae</taxon>
        <taxon>rosids</taxon>
        <taxon>malvids</taxon>
        <taxon>Sapindales</taxon>
        <taxon>Rutaceae</taxon>
        <taxon>Aurantioideae</taxon>
        <taxon>Citrus</taxon>
    </lineage>
</organism>
<proteinExistence type="predicted"/>
<dbReference type="PANTHER" id="PTHR32009:SF159">
    <property type="entry name" value="TIR DOMAIN-CONTAINING PROTEIN"/>
    <property type="match status" value="1"/>
</dbReference>
<dbReference type="Gene3D" id="3.40.50.10140">
    <property type="entry name" value="Toll/interleukin-1 receptor homology (TIR) domain"/>
    <property type="match status" value="1"/>
</dbReference>
<dbReference type="Proteomes" id="UP000027120">
    <property type="component" value="Unassembled WGS sequence"/>
</dbReference>
<evidence type="ECO:0000259" key="2">
    <source>
        <dbReference type="PROSITE" id="PS50104"/>
    </source>
</evidence>
<evidence type="ECO:0000313" key="3">
    <source>
        <dbReference type="EMBL" id="KDO55412.1"/>
    </source>
</evidence>
<evidence type="ECO:0000256" key="1">
    <source>
        <dbReference type="ARBA" id="ARBA00023027"/>
    </source>
</evidence>
<accession>A0A067EW25</accession>
<name>A0A067EW25_CITSI</name>
<dbReference type="SMR" id="A0A067EW25"/>
<evidence type="ECO:0000313" key="4">
    <source>
        <dbReference type="Proteomes" id="UP000027120"/>
    </source>
</evidence>
<gene>
    <name evidence="3" type="ORF">CISIN_1g035104mg</name>
</gene>
<dbReference type="InterPro" id="IPR035897">
    <property type="entry name" value="Toll_tir_struct_dom_sf"/>
</dbReference>